<proteinExistence type="inferred from homology"/>
<dbReference type="Gene3D" id="3.40.50.1700">
    <property type="entry name" value="Glycoside hydrolase family 3 C-terminal domain"/>
    <property type="match status" value="1"/>
</dbReference>
<feature type="domain" description="Glycoside hydrolase family 3 C-terminal" evidence="8">
    <location>
        <begin position="448"/>
        <end position="613"/>
    </location>
</feature>
<organism evidence="9">
    <name type="scientific">Nakamurella sp. A5-74</name>
    <dbReference type="NCBI Taxonomy" id="3158264"/>
    <lineage>
        <taxon>Bacteria</taxon>
        <taxon>Bacillati</taxon>
        <taxon>Actinomycetota</taxon>
        <taxon>Actinomycetes</taxon>
        <taxon>Nakamurellales</taxon>
        <taxon>Nakamurellaceae</taxon>
        <taxon>Nakamurella</taxon>
    </lineage>
</organism>
<evidence type="ECO:0000313" key="9">
    <source>
        <dbReference type="EMBL" id="XCG62191.1"/>
    </source>
</evidence>
<comment type="similarity">
    <text evidence="2 6">Belongs to the glycosyl hydrolase 3 family.</text>
</comment>
<dbReference type="Pfam" id="PF01915">
    <property type="entry name" value="Glyco_hydro_3_C"/>
    <property type="match status" value="1"/>
</dbReference>
<dbReference type="GO" id="GO:0005975">
    <property type="term" value="P:carbohydrate metabolic process"/>
    <property type="evidence" value="ECO:0007669"/>
    <property type="project" value="InterPro"/>
</dbReference>
<dbReference type="PANTHER" id="PTHR30480">
    <property type="entry name" value="BETA-HEXOSAMINIDASE-RELATED"/>
    <property type="match status" value="1"/>
</dbReference>
<dbReference type="InterPro" id="IPR017853">
    <property type="entry name" value="GH"/>
</dbReference>
<dbReference type="InterPro" id="IPR050226">
    <property type="entry name" value="NagZ_Beta-hexosaminidase"/>
</dbReference>
<evidence type="ECO:0000259" key="7">
    <source>
        <dbReference type="Pfam" id="PF00933"/>
    </source>
</evidence>
<evidence type="ECO:0000256" key="2">
    <source>
        <dbReference type="ARBA" id="ARBA00005336"/>
    </source>
</evidence>
<keyword evidence="5 6" id="KW-0326">Glycosidase</keyword>
<dbReference type="EMBL" id="CP159218">
    <property type="protein sequence ID" value="XCG62191.1"/>
    <property type="molecule type" value="Genomic_DNA"/>
</dbReference>
<dbReference type="RefSeq" id="WP_353647806.1">
    <property type="nucleotide sequence ID" value="NZ_CP159218.1"/>
</dbReference>
<dbReference type="Gene3D" id="3.20.20.300">
    <property type="entry name" value="Glycoside hydrolase, family 3, N-terminal domain"/>
    <property type="match status" value="1"/>
</dbReference>
<dbReference type="InterPro" id="IPR002772">
    <property type="entry name" value="Glyco_hydro_3_C"/>
</dbReference>
<dbReference type="GO" id="GO:0009254">
    <property type="term" value="P:peptidoglycan turnover"/>
    <property type="evidence" value="ECO:0007669"/>
    <property type="project" value="TreeGrafter"/>
</dbReference>
<dbReference type="InterPro" id="IPR001764">
    <property type="entry name" value="Glyco_hydro_3_N"/>
</dbReference>
<dbReference type="PANTHER" id="PTHR30480:SF13">
    <property type="entry name" value="BETA-HEXOSAMINIDASE"/>
    <property type="match status" value="1"/>
</dbReference>
<dbReference type="PRINTS" id="PR00133">
    <property type="entry name" value="GLHYDRLASE3"/>
</dbReference>
<evidence type="ECO:0000256" key="6">
    <source>
        <dbReference type="RuleBase" id="RU361161"/>
    </source>
</evidence>
<dbReference type="SUPFAM" id="SSF51445">
    <property type="entry name" value="(Trans)glycosidases"/>
    <property type="match status" value="1"/>
</dbReference>
<dbReference type="PROSITE" id="PS00775">
    <property type="entry name" value="GLYCOSYL_HYDROL_F3"/>
    <property type="match status" value="1"/>
</dbReference>
<name>A0AAU8DLE1_9ACTN</name>
<protein>
    <recommendedName>
        <fullName evidence="3">beta-N-acetylhexosaminidase</fullName>
        <ecNumber evidence="3">3.2.1.52</ecNumber>
    </recommendedName>
</protein>
<dbReference type="InterPro" id="IPR036881">
    <property type="entry name" value="Glyco_hydro_3_C_sf"/>
</dbReference>
<evidence type="ECO:0000259" key="8">
    <source>
        <dbReference type="Pfam" id="PF01915"/>
    </source>
</evidence>
<dbReference type="InterPro" id="IPR019800">
    <property type="entry name" value="Glyco_hydro_3_AS"/>
</dbReference>
<reference evidence="9" key="1">
    <citation type="submission" date="2024-05" db="EMBL/GenBank/DDBJ databases">
        <authorList>
            <person name="Cai S.Y."/>
            <person name="Jin L.M."/>
            <person name="Li H.R."/>
        </authorList>
    </citation>
    <scope>NUCLEOTIDE SEQUENCE</scope>
    <source>
        <strain evidence="9">A5-74</strain>
    </source>
</reference>
<dbReference type="InterPro" id="IPR036962">
    <property type="entry name" value="Glyco_hydro_3_N_sf"/>
</dbReference>
<sequence>MANPRRSFLHSGPLARRVGVALAALIALLGSLLLVPAVSAAPVAAMQTPATTSSSWSDLLGRLWAERVIRSMSTEEKVGQLFSTHVYGSDADTSDANNTKEFGVATAREVVQKYHLGGVLYFSWAHNVDNPVQAAGLSNGLQRTALGSGAGVPLLMSIDQEGGLVTRMLEPATQTPGSMAIGATDDTTVARDLAAIQGRELAAVGVRQNFAPDSDVNINPANPIIGVRSFGADPKAVSEMVAAQITGYQRDAGISSAVKHFPGHGDTSVDSHTGIPVITHTRQEWERIDKPPFVAAIKAGVDVIMTAHIIVPALDSSGDPSTLSRTIITDILRGELGYRGVVVTDALNMQGVRDKYGDDRVPVLALKAGVDILLDPPKLDVAYNGVLDAVQSGEITQRRLDESLRRVLLLKWRNGTVTHPFVDVKKVDKVVGTQASLKRVAQATDASITVLRNDSAVLPLAPSGKKILVTGYNATSRTTVANAFTARGAVPSIAAVGTNPTDAEIAAAVAAAAGQDAAVVLTYNAASSAGQAKLVKALQDSGISVITVATRNPYDIASYPTATTNLATYGTKTVSLESVVAVISGAVEPKGKLPVAIPAADGSTLYPIGHGLSW</sequence>
<keyword evidence="4 6" id="KW-0378">Hydrolase</keyword>
<evidence type="ECO:0000256" key="4">
    <source>
        <dbReference type="ARBA" id="ARBA00022801"/>
    </source>
</evidence>
<dbReference type="SUPFAM" id="SSF52279">
    <property type="entry name" value="Beta-D-glucan exohydrolase, C-terminal domain"/>
    <property type="match status" value="1"/>
</dbReference>
<gene>
    <name evidence="9" type="ORF">ABLG96_13010</name>
</gene>
<evidence type="ECO:0000256" key="3">
    <source>
        <dbReference type="ARBA" id="ARBA00012663"/>
    </source>
</evidence>
<dbReference type="Pfam" id="PF00933">
    <property type="entry name" value="Glyco_hydro_3"/>
    <property type="match status" value="1"/>
</dbReference>
<comment type="catalytic activity">
    <reaction evidence="1">
        <text>Hydrolysis of terminal non-reducing N-acetyl-D-hexosamine residues in N-acetyl-beta-D-hexosaminides.</text>
        <dbReference type="EC" id="3.2.1.52"/>
    </reaction>
</comment>
<evidence type="ECO:0000256" key="5">
    <source>
        <dbReference type="ARBA" id="ARBA00023295"/>
    </source>
</evidence>
<dbReference type="FunFam" id="3.20.20.300:FF:000014">
    <property type="entry name" value="Beta-hexosaminidase, lipoprotein"/>
    <property type="match status" value="1"/>
</dbReference>
<dbReference type="GO" id="GO:0004563">
    <property type="term" value="F:beta-N-acetylhexosaminidase activity"/>
    <property type="evidence" value="ECO:0007669"/>
    <property type="project" value="UniProtKB-EC"/>
</dbReference>
<dbReference type="EC" id="3.2.1.52" evidence="3"/>
<evidence type="ECO:0000256" key="1">
    <source>
        <dbReference type="ARBA" id="ARBA00001231"/>
    </source>
</evidence>
<feature type="domain" description="Glycoside hydrolase family 3 N-terminal" evidence="7">
    <location>
        <begin position="74"/>
        <end position="408"/>
    </location>
</feature>
<accession>A0AAU8DLE1</accession>
<dbReference type="AlphaFoldDB" id="A0AAU8DLE1"/>